<dbReference type="EMBL" id="NRSD01000008">
    <property type="protein sequence ID" value="MBK1644964.1"/>
    <property type="molecule type" value="Genomic_DNA"/>
</dbReference>
<evidence type="ECO:0000313" key="1">
    <source>
        <dbReference type="EMBL" id="MBK1644964.1"/>
    </source>
</evidence>
<protein>
    <submittedName>
        <fullName evidence="1">Uncharacterized protein</fullName>
    </submittedName>
</protein>
<comment type="caution">
    <text evidence="1">The sequence shown here is derived from an EMBL/GenBank/DDBJ whole genome shotgun (WGS) entry which is preliminary data.</text>
</comment>
<proteinExistence type="predicted"/>
<reference evidence="1 2" key="1">
    <citation type="journal article" date="2020" name="Microorganisms">
        <title>Osmotic Adaptation and Compatible Solute Biosynthesis of Phototrophic Bacteria as Revealed from Genome Analyses.</title>
        <authorList>
            <person name="Imhoff J.F."/>
            <person name="Rahn T."/>
            <person name="Kunzel S."/>
            <person name="Keller A."/>
            <person name="Neulinger S.C."/>
        </authorList>
    </citation>
    <scope>NUCLEOTIDE SEQUENCE [LARGE SCALE GENOMIC DNA]</scope>
    <source>
        <strain evidence="1 2">DSM 21303</strain>
    </source>
</reference>
<evidence type="ECO:0000313" key="2">
    <source>
        <dbReference type="Proteomes" id="UP001138802"/>
    </source>
</evidence>
<dbReference type="AlphaFoldDB" id="A0A9X0WIN0"/>
<accession>A0A9X0WIN0</accession>
<organism evidence="1 2">
    <name type="scientific">Thiocapsa imhoffii</name>
    <dbReference type="NCBI Taxonomy" id="382777"/>
    <lineage>
        <taxon>Bacteria</taxon>
        <taxon>Pseudomonadati</taxon>
        <taxon>Pseudomonadota</taxon>
        <taxon>Gammaproteobacteria</taxon>
        <taxon>Chromatiales</taxon>
        <taxon>Chromatiaceae</taxon>
        <taxon>Thiocapsa</taxon>
    </lineage>
</organism>
<dbReference type="Proteomes" id="UP001138802">
    <property type="component" value="Unassembled WGS sequence"/>
</dbReference>
<name>A0A9X0WIN0_9GAMM</name>
<dbReference type="RefSeq" id="WP_200387767.1">
    <property type="nucleotide sequence ID" value="NZ_NRSD01000008.1"/>
</dbReference>
<gene>
    <name evidence="1" type="ORF">CKO25_09935</name>
</gene>
<keyword evidence="2" id="KW-1185">Reference proteome</keyword>
<sequence length="74" mass="8352">MAEITTAVYSSATALTNAIDDLVSTGIPQEEIRSREHEGKHEVQVLSPNVTRSEIKEILQRHDPLELRETERPD</sequence>